<evidence type="ECO:0000256" key="1">
    <source>
        <dbReference type="SAM" id="MobiDB-lite"/>
    </source>
</evidence>
<dbReference type="OrthoDB" id="9781349at2"/>
<feature type="transmembrane region" description="Helical" evidence="2">
    <location>
        <begin position="470"/>
        <end position="489"/>
    </location>
</feature>
<feature type="domain" description="DUF112" evidence="3">
    <location>
        <begin position="20"/>
        <end position="438"/>
    </location>
</feature>
<dbReference type="AlphaFoldDB" id="A0A239AX02"/>
<sequence length="521" mass="54364">MGILDSLALGFETAFTPVNLLFCLIGVTLGTAVGVLPGIGPTATMALLLPITFGFDPATSLIMLAGIYYGAQYGGSTTAILINLPGESSAAVTAIDGHQMAKQGRAGKALATAALGSFFAGSVATLLVALLATPLSRLALDFGPAELASLILLGLIASITLASGSTLKALAMIVLGLLLGTVGQDIGSGTPRFTFGQRELFDGLDFVSLAVGLFGVAEILRNLEGSMVRSVVVKKVQDLWLTREDFRRIRMPVLRGTALGSALGVLPGAGHVLASFISYSTEKRAAKDPQEFGRGAIQGVAGPESANNAAAQTSFIPLLTLGLPANAVMALLIGALLIQGIVPGPNVINEEPGLFWGLIVSFWIGNLFLVLLNLPLIGLWVKMLAIPYRWLFPAIIGFAAIGTFSINLNAFDVYAIAFFAVLGYGLIKLGCEPAPLLLGFVLGPLLEEYVRRALTISQGDATVFVTRPLSLTLLVLAVVAFVVAVLPTVRRKREVVFVEEDDGSRPPQPAQAGTGDGAARR</sequence>
<proteinExistence type="predicted"/>
<feature type="region of interest" description="Disordered" evidence="1">
    <location>
        <begin position="500"/>
        <end position="521"/>
    </location>
</feature>
<dbReference type="PANTHER" id="PTHR35342:SF5">
    <property type="entry name" value="TRICARBOXYLIC TRANSPORT PROTEIN"/>
    <property type="match status" value="1"/>
</dbReference>
<feature type="transmembrane region" description="Helical" evidence="2">
    <location>
        <begin position="258"/>
        <end position="279"/>
    </location>
</feature>
<accession>A0A239AX02</accession>
<dbReference type="RefSeq" id="WP_089303817.1">
    <property type="nucleotide sequence ID" value="NZ_FZOO01000001.1"/>
</dbReference>
<dbReference type="EMBL" id="FZOO01000001">
    <property type="protein sequence ID" value="SNS00225.1"/>
    <property type="molecule type" value="Genomic_DNA"/>
</dbReference>
<reference evidence="5" key="1">
    <citation type="submission" date="2017-06" db="EMBL/GenBank/DDBJ databases">
        <authorList>
            <person name="Varghese N."/>
            <person name="Submissions S."/>
        </authorList>
    </citation>
    <scope>NUCLEOTIDE SEQUENCE [LARGE SCALE GENOMIC DNA]</scope>
    <source>
        <strain evidence="5">DSM 46839</strain>
    </source>
</reference>
<dbReference type="Proteomes" id="UP000198373">
    <property type="component" value="Unassembled WGS sequence"/>
</dbReference>
<feature type="transmembrane region" description="Helical" evidence="2">
    <location>
        <begin position="109"/>
        <end position="131"/>
    </location>
</feature>
<keyword evidence="2" id="KW-0812">Transmembrane</keyword>
<name>A0A239AX02_9ACTN</name>
<organism evidence="4 5">
    <name type="scientific">Geodermatophilus pulveris</name>
    <dbReference type="NCBI Taxonomy" id="1564159"/>
    <lineage>
        <taxon>Bacteria</taxon>
        <taxon>Bacillati</taxon>
        <taxon>Actinomycetota</taxon>
        <taxon>Actinomycetes</taxon>
        <taxon>Geodermatophilales</taxon>
        <taxon>Geodermatophilaceae</taxon>
        <taxon>Geodermatophilus</taxon>
    </lineage>
</organism>
<dbReference type="PANTHER" id="PTHR35342">
    <property type="entry name" value="TRICARBOXYLIC TRANSPORT PROTEIN"/>
    <property type="match status" value="1"/>
</dbReference>
<evidence type="ECO:0000313" key="4">
    <source>
        <dbReference type="EMBL" id="SNS00225.1"/>
    </source>
</evidence>
<evidence type="ECO:0000313" key="5">
    <source>
        <dbReference type="Proteomes" id="UP000198373"/>
    </source>
</evidence>
<dbReference type="InterPro" id="IPR002823">
    <property type="entry name" value="DUF112_TM"/>
</dbReference>
<gene>
    <name evidence="4" type="ORF">SAMN06893096_101292</name>
</gene>
<feature type="transmembrane region" description="Helical" evidence="2">
    <location>
        <begin position="20"/>
        <end position="39"/>
    </location>
</feature>
<feature type="transmembrane region" description="Helical" evidence="2">
    <location>
        <begin position="151"/>
        <end position="179"/>
    </location>
</feature>
<evidence type="ECO:0000256" key="2">
    <source>
        <dbReference type="SAM" id="Phobius"/>
    </source>
</evidence>
<keyword evidence="5" id="KW-1185">Reference proteome</keyword>
<feature type="transmembrane region" description="Helical" evidence="2">
    <location>
        <begin position="388"/>
        <end position="405"/>
    </location>
</feature>
<protein>
    <submittedName>
        <fullName evidence="4">TctA family transporter</fullName>
    </submittedName>
</protein>
<feature type="transmembrane region" description="Helical" evidence="2">
    <location>
        <begin position="318"/>
        <end position="342"/>
    </location>
</feature>
<feature type="transmembrane region" description="Helical" evidence="2">
    <location>
        <begin position="45"/>
        <end position="69"/>
    </location>
</feature>
<keyword evidence="2" id="KW-0472">Membrane</keyword>
<keyword evidence="2" id="KW-1133">Transmembrane helix</keyword>
<feature type="transmembrane region" description="Helical" evidence="2">
    <location>
        <begin position="411"/>
        <end position="427"/>
    </location>
</feature>
<evidence type="ECO:0000259" key="3">
    <source>
        <dbReference type="Pfam" id="PF01970"/>
    </source>
</evidence>
<dbReference type="Pfam" id="PF01970">
    <property type="entry name" value="TctA"/>
    <property type="match status" value="1"/>
</dbReference>
<feature type="transmembrane region" description="Helical" evidence="2">
    <location>
        <begin position="354"/>
        <end position="381"/>
    </location>
</feature>